<evidence type="ECO:0000313" key="5">
    <source>
        <dbReference type="Proteomes" id="UP000694251"/>
    </source>
</evidence>
<dbReference type="GO" id="GO:0009507">
    <property type="term" value="C:chloroplast"/>
    <property type="evidence" value="ECO:0007669"/>
    <property type="project" value="UniProtKB-SubCell"/>
</dbReference>
<dbReference type="PANTHER" id="PTHR33926">
    <property type="entry name" value="PROTEIN TIC 22, CHLOROPLASTIC"/>
    <property type="match status" value="1"/>
</dbReference>
<gene>
    <name evidence="4" type="ORF">ISN44_As12g020910</name>
</gene>
<sequence length="96" mass="10600">MVVSLLMVVNGLRMIKVFQLKVNGVAFRLIPESTQVKNALKERKTAGIDDDDFHGVPVFQFQILFFRAASIIHGNCKIEVAANEESDGAGVSKKRP</sequence>
<dbReference type="PANTHER" id="PTHR33926:SF1">
    <property type="entry name" value="PROTEIN TIC 22-LIKE, CHLOROPLASTIC"/>
    <property type="match status" value="1"/>
</dbReference>
<dbReference type="Pfam" id="PF04278">
    <property type="entry name" value="Tic22"/>
    <property type="match status" value="1"/>
</dbReference>
<comment type="subcellular location">
    <subcellularLocation>
        <location evidence="1">Plastid</location>
        <location evidence="1">Chloroplast</location>
    </subcellularLocation>
</comment>
<dbReference type="Proteomes" id="UP000694251">
    <property type="component" value="Chromosome 12"/>
</dbReference>
<keyword evidence="2" id="KW-0150">Chloroplast</keyword>
<proteinExistence type="predicted"/>
<evidence type="ECO:0000256" key="1">
    <source>
        <dbReference type="ARBA" id="ARBA00004229"/>
    </source>
</evidence>
<organism evidence="4 5">
    <name type="scientific">Arabidopsis suecica</name>
    <name type="common">Swedish thale-cress</name>
    <name type="synonym">Cardaminopsis suecica</name>
    <dbReference type="NCBI Taxonomy" id="45249"/>
    <lineage>
        <taxon>Eukaryota</taxon>
        <taxon>Viridiplantae</taxon>
        <taxon>Streptophyta</taxon>
        <taxon>Embryophyta</taxon>
        <taxon>Tracheophyta</taxon>
        <taxon>Spermatophyta</taxon>
        <taxon>Magnoliopsida</taxon>
        <taxon>eudicotyledons</taxon>
        <taxon>Gunneridae</taxon>
        <taxon>Pentapetalae</taxon>
        <taxon>rosids</taxon>
        <taxon>malvids</taxon>
        <taxon>Brassicales</taxon>
        <taxon>Brassicaceae</taxon>
        <taxon>Camelineae</taxon>
        <taxon>Arabidopsis</taxon>
    </lineage>
</organism>
<evidence type="ECO:0000256" key="2">
    <source>
        <dbReference type="ARBA" id="ARBA00022528"/>
    </source>
</evidence>
<keyword evidence="5" id="KW-1185">Reference proteome</keyword>
<evidence type="ECO:0000256" key="3">
    <source>
        <dbReference type="ARBA" id="ARBA00022640"/>
    </source>
</evidence>
<dbReference type="OrthoDB" id="1741344at2759"/>
<dbReference type="GO" id="GO:0015031">
    <property type="term" value="P:protein transport"/>
    <property type="evidence" value="ECO:0007669"/>
    <property type="project" value="InterPro"/>
</dbReference>
<dbReference type="EMBL" id="JAEFBJ010000012">
    <property type="protein sequence ID" value="KAG7546765.1"/>
    <property type="molecule type" value="Genomic_DNA"/>
</dbReference>
<dbReference type="AlphaFoldDB" id="A0A8T1YLK0"/>
<evidence type="ECO:0000313" key="4">
    <source>
        <dbReference type="EMBL" id="KAG7546765.1"/>
    </source>
</evidence>
<accession>A0A8T1YLK0</accession>
<dbReference type="InterPro" id="IPR007378">
    <property type="entry name" value="Tic22-like"/>
</dbReference>
<keyword evidence="3" id="KW-0934">Plastid</keyword>
<name>A0A8T1YLK0_ARASU</name>
<reference evidence="4 5" key="1">
    <citation type="submission" date="2020-12" db="EMBL/GenBank/DDBJ databases">
        <title>Concerted genomic and epigenomic changes stabilize Arabidopsis allopolyploids.</title>
        <authorList>
            <person name="Chen Z."/>
        </authorList>
    </citation>
    <scope>NUCLEOTIDE SEQUENCE [LARGE SCALE GENOMIC DNA]</scope>
    <source>
        <strain evidence="4">As9502</strain>
        <tissue evidence="4">Leaf</tissue>
    </source>
</reference>
<protein>
    <submittedName>
        <fullName evidence="4">Tic22-like</fullName>
    </submittedName>
</protein>
<comment type="caution">
    <text evidence="4">The sequence shown here is derived from an EMBL/GenBank/DDBJ whole genome shotgun (WGS) entry which is preliminary data.</text>
</comment>